<dbReference type="Proteomes" id="UP000694924">
    <property type="component" value="Unplaced"/>
</dbReference>
<dbReference type="PANTHER" id="PTHR18952:SF124">
    <property type="entry name" value="CARBONIC ANHYDRASE 7"/>
    <property type="match status" value="1"/>
</dbReference>
<organism evidence="4 5">
    <name type="scientific">Polistes dominula</name>
    <name type="common">European paper wasp</name>
    <name type="synonym">Vespa dominula</name>
    <dbReference type="NCBI Taxonomy" id="743375"/>
    <lineage>
        <taxon>Eukaryota</taxon>
        <taxon>Metazoa</taxon>
        <taxon>Ecdysozoa</taxon>
        <taxon>Arthropoda</taxon>
        <taxon>Hexapoda</taxon>
        <taxon>Insecta</taxon>
        <taxon>Pterygota</taxon>
        <taxon>Neoptera</taxon>
        <taxon>Endopterygota</taxon>
        <taxon>Hymenoptera</taxon>
        <taxon>Apocrita</taxon>
        <taxon>Aculeata</taxon>
        <taxon>Vespoidea</taxon>
        <taxon>Vespidae</taxon>
        <taxon>Polistinae</taxon>
        <taxon>Polistini</taxon>
        <taxon>Polistes</taxon>
    </lineage>
</organism>
<dbReference type="GeneID" id="107066652"/>
<dbReference type="InterPro" id="IPR001148">
    <property type="entry name" value="CA_dom"/>
</dbReference>
<evidence type="ECO:0000313" key="4">
    <source>
        <dbReference type="Proteomes" id="UP000694924"/>
    </source>
</evidence>
<sequence length="324" mass="37118">MMILWTIPIGLFFLNKFSYGAQDFSYDGIHGPMHWAEDYQSCVGKHQSPINIDEHNVQNRIFPPLVFQRLEVPHTSLITNNGHTVMIQTNNKSDPALVSGGPLGNNIYVFEQLHFHWGENDFKGSEDYINNHPFAMELHAVFYKQEYDSMAAAVNHSDGLAVFAYFYEADDKENPTYNAIVEALPNVEMVNSKHELQEPLLLEHLLRPNNSTIANYFTYNGSLTTPPCSEVVTWIDFKDPQLLSHEQLAAFRNLRSSEGKKLTHNFRPVQPLFDRLVYHNILDNENSHKPPIDNKDNSQNGELSIHNKVTMLVIFFVSMLLITI</sequence>
<dbReference type="CDD" id="cd00326">
    <property type="entry name" value="alpha_CA"/>
    <property type="match status" value="1"/>
</dbReference>
<keyword evidence="4" id="KW-1185">Reference proteome</keyword>
<dbReference type="PROSITE" id="PS51144">
    <property type="entry name" value="ALPHA_CA_2"/>
    <property type="match status" value="1"/>
</dbReference>
<evidence type="ECO:0000256" key="2">
    <source>
        <dbReference type="SAM" id="SignalP"/>
    </source>
</evidence>
<dbReference type="RefSeq" id="XP_015176967.1">
    <property type="nucleotide sequence ID" value="XM_015321481.1"/>
</dbReference>
<dbReference type="Gene3D" id="3.10.200.10">
    <property type="entry name" value="Alpha carbonic anhydrase"/>
    <property type="match status" value="1"/>
</dbReference>
<dbReference type="Pfam" id="PF00194">
    <property type="entry name" value="Carb_anhydrase"/>
    <property type="match status" value="1"/>
</dbReference>
<accession>A0ABM1I9T0</accession>
<feature type="signal peptide" evidence="2">
    <location>
        <begin position="1"/>
        <end position="20"/>
    </location>
</feature>
<name>A0ABM1I9T0_POLDO</name>
<dbReference type="SUPFAM" id="SSF51069">
    <property type="entry name" value="Carbonic anhydrase"/>
    <property type="match status" value="1"/>
</dbReference>
<evidence type="ECO:0000313" key="5">
    <source>
        <dbReference type="RefSeq" id="XP_015176967.1"/>
    </source>
</evidence>
<protein>
    <submittedName>
        <fullName evidence="5">Carbonic anhydrase 2-like</fullName>
    </submittedName>
</protein>
<evidence type="ECO:0000259" key="3">
    <source>
        <dbReference type="PROSITE" id="PS51144"/>
    </source>
</evidence>
<keyword evidence="2" id="KW-0732">Signal</keyword>
<comment type="similarity">
    <text evidence="1">Belongs to the alpha-carbonic anhydrase family.</text>
</comment>
<dbReference type="InterPro" id="IPR023561">
    <property type="entry name" value="Carbonic_anhydrase_a-class"/>
</dbReference>
<feature type="chain" id="PRO_5045939862" evidence="2">
    <location>
        <begin position="21"/>
        <end position="324"/>
    </location>
</feature>
<feature type="domain" description="Alpha-carbonic anhydrase" evidence="3">
    <location>
        <begin position="22"/>
        <end position="281"/>
    </location>
</feature>
<gene>
    <name evidence="5" type="primary">LOC107066652</name>
</gene>
<dbReference type="SMART" id="SM01057">
    <property type="entry name" value="Carb_anhydrase"/>
    <property type="match status" value="1"/>
</dbReference>
<dbReference type="PANTHER" id="PTHR18952">
    <property type="entry name" value="CARBONIC ANHYDRASE"/>
    <property type="match status" value="1"/>
</dbReference>
<dbReference type="InterPro" id="IPR036398">
    <property type="entry name" value="CA_dom_sf"/>
</dbReference>
<reference evidence="5" key="1">
    <citation type="submission" date="2025-08" db="UniProtKB">
        <authorList>
            <consortium name="RefSeq"/>
        </authorList>
    </citation>
    <scope>IDENTIFICATION</scope>
    <source>
        <tissue evidence="5">Whole body</tissue>
    </source>
</reference>
<proteinExistence type="inferred from homology"/>
<evidence type="ECO:0000256" key="1">
    <source>
        <dbReference type="ARBA" id="ARBA00010718"/>
    </source>
</evidence>